<dbReference type="Pfam" id="PF05893">
    <property type="entry name" value="LuxC"/>
    <property type="match status" value="1"/>
</dbReference>
<dbReference type="SUPFAM" id="SSF53720">
    <property type="entry name" value="ALDH-like"/>
    <property type="match status" value="2"/>
</dbReference>
<dbReference type="KEGG" id="apel:CA267_014240"/>
<dbReference type="AlphaFoldDB" id="A0A6M4MGX3"/>
<name>A0A6M4MGX3_9ALTE</name>
<sequence length="395" mass="44463">MTITQLAPVKEKSISTDLTALSALRAPLLAVGDERIFAFTDALSAVLLKEPRFRDYSELVALGFWLRRANLSRYLQQLQDAFYKPLGLVVHYTPANVDTMFIYSWICALIMGNRNIVRVASQLSNLQQALIDCVNLLFKQEQHQSIALANNFIQFDKAQSVGESLSLEADARVLWGGDDSVSAIRHLPSRPRCRDISFADRYSATIIAQSGINEGNRRSVAQRVWRDMNTFDQQACSSPRLLFWCGDEIGLVRQLETLGNVASDTAFTEFHRNEQLVFSQWQQAEGNVQQAIQAGPICAVIQDPKAPSIIQIHPGQQILVCYVINELEELVALVDNKLQTLSYFGFEKEAFFKFLKESPIQGIDRIVPVGEALAFSPEWDGYDLLTQLARRVVFK</sequence>
<keyword evidence="3" id="KW-1185">Reference proteome</keyword>
<dbReference type="OrthoDB" id="580775at2"/>
<dbReference type="RefSeq" id="WP_075610599.1">
    <property type="nucleotide sequence ID" value="NZ_CP052766.1"/>
</dbReference>
<reference evidence="2 3" key="2">
    <citation type="submission" date="2020-04" db="EMBL/GenBank/DDBJ databases">
        <title>Complete genome sequence of Alteromonas pelagimontana 5.12T.</title>
        <authorList>
            <person name="Sinha R.K."/>
            <person name="Krishnan K.P."/>
            <person name="Kurian J.P."/>
        </authorList>
    </citation>
    <scope>NUCLEOTIDE SEQUENCE [LARGE SCALE GENOMIC DNA]</scope>
    <source>
        <strain evidence="2 3">5.12</strain>
    </source>
</reference>
<dbReference type="GO" id="GO:0008218">
    <property type="term" value="P:bioluminescence"/>
    <property type="evidence" value="ECO:0007669"/>
    <property type="project" value="InterPro"/>
</dbReference>
<evidence type="ECO:0000256" key="1">
    <source>
        <dbReference type="ARBA" id="ARBA00022857"/>
    </source>
</evidence>
<dbReference type="Proteomes" id="UP000219285">
    <property type="component" value="Chromosome"/>
</dbReference>
<organism evidence="2 3">
    <name type="scientific">Alteromonas pelagimontana</name>
    <dbReference type="NCBI Taxonomy" id="1858656"/>
    <lineage>
        <taxon>Bacteria</taxon>
        <taxon>Pseudomonadati</taxon>
        <taxon>Pseudomonadota</taxon>
        <taxon>Gammaproteobacteria</taxon>
        <taxon>Alteromonadales</taxon>
        <taxon>Alteromonadaceae</taxon>
        <taxon>Alteromonas/Salinimonas group</taxon>
        <taxon>Alteromonas</taxon>
    </lineage>
</organism>
<accession>A0A6M4MGX3</accession>
<dbReference type="EMBL" id="CP052766">
    <property type="protein sequence ID" value="QJR81835.1"/>
    <property type="molecule type" value="Genomic_DNA"/>
</dbReference>
<dbReference type="GO" id="GO:0003995">
    <property type="term" value="F:acyl-CoA dehydrogenase activity"/>
    <property type="evidence" value="ECO:0007669"/>
    <property type="project" value="InterPro"/>
</dbReference>
<evidence type="ECO:0000313" key="2">
    <source>
        <dbReference type="EMBL" id="QJR81835.1"/>
    </source>
</evidence>
<dbReference type="InterPro" id="IPR016161">
    <property type="entry name" value="Ald_DH/histidinol_DH"/>
</dbReference>
<reference evidence="3" key="1">
    <citation type="submission" date="2014-12" db="EMBL/GenBank/DDBJ databases">
        <title>Complete genome sequence of a multi-drug resistant Klebsiella pneumoniae.</title>
        <authorList>
            <person name="Hua X."/>
            <person name="Chen Q."/>
            <person name="Li X."/>
            <person name="Feng Y."/>
            <person name="Ruan Z."/>
            <person name="Yu Y."/>
        </authorList>
    </citation>
    <scope>NUCLEOTIDE SEQUENCE [LARGE SCALE GENOMIC DNA]</scope>
    <source>
        <strain evidence="3">5.12</strain>
    </source>
</reference>
<proteinExistence type="predicted"/>
<evidence type="ECO:0000313" key="3">
    <source>
        <dbReference type="Proteomes" id="UP000219285"/>
    </source>
</evidence>
<evidence type="ECO:0008006" key="4">
    <source>
        <dbReference type="Google" id="ProtNLM"/>
    </source>
</evidence>
<gene>
    <name evidence="2" type="ORF">CA267_014240</name>
</gene>
<dbReference type="InterPro" id="IPR008670">
    <property type="entry name" value="CoA_reduct_LuxC"/>
</dbReference>
<protein>
    <recommendedName>
        <fullName evidence="4">Long-chain-fatty-acyl-CoA reductase</fullName>
    </recommendedName>
</protein>
<keyword evidence="1" id="KW-0521">NADP</keyword>